<gene>
    <name evidence="2" type="ORF">MGAL_10B067916</name>
</gene>
<reference evidence="2" key="1">
    <citation type="submission" date="2018-11" db="EMBL/GenBank/DDBJ databases">
        <authorList>
            <person name="Alioto T."/>
            <person name="Alioto T."/>
        </authorList>
    </citation>
    <scope>NUCLEOTIDE SEQUENCE</scope>
</reference>
<dbReference type="CDD" id="cd09275">
    <property type="entry name" value="RNase_HI_RT_DIRS1"/>
    <property type="match status" value="1"/>
</dbReference>
<dbReference type="GO" id="GO:0006259">
    <property type="term" value="P:DNA metabolic process"/>
    <property type="evidence" value="ECO:0007669"/>
    <property type="project" value="UniProtKB-ARBA"/>
</dbReference>
<dbReference type="Gene3D" id="3.10.10.10">
    <property type="entry name" value="HIV Type 1 Reverse Transcriptase, subunit A, domain 1"/>
    <property type="match status" value="1"/>
</dbReference>
<dbReference type="EMBL" id="UYJE01005896">
    <property type="protein sequence ID" value="VDI41392.1"/>
    <property type="molecule type" value="Genomic_DNA"/>
</dbReference>
<comment type="caution">
    <text evidence="2">The sequence shown here is derived from an EMBL/GenBank/DDBJ whole genome shotgun (WGS) entry which is preliminary data.</text>
</comment>
<dbReference type="Proteomes" id="UP000596742">
    <property type="component" value="Unassembled WGS sequence"/>
</dbReference>
<accession>A0A8B6F0X4</accession>
<dbReference type="CDD" id="cd03714">
    <property type="entry name" value="RT_DIRS1"/>
    <property type="match status" value="1"/>
</dbReference>
<sequence>MYYKTPLSQLPVGGRLTHFLKKWISITSDCWVLSVIRGGLTLQFKEQPPLSPVPIPLSNTQDPQKFLLLSTEVETLLTKRAVEEVPVSSIDPGFYSRLFLVSKKTGGMRPVIDLSILNSYMIIPHFKMETNRSIRASILPGMWTTSLDLTDAYFHVPVCHSYRKFLRFVWNKRVYQFRALPFGLSTAPLAFTKLMQVAIAHLHSQAIQIHSYLDDSLIKELSPEKLYLNTDVVIRLLLSLGFLISWKKSDLIPSQDFIFLGEHYLTHQCIVRPPQEKFQNLCSKIHLFLSQKTVTARQFSQLLGLLNSLADVVPLGRLHIRPLQFYLHQHWLPATQNWEFPVPIIHQELCPHLVWWTSQANVLRGQLLSSPVPNQTLFTDASNLGWGAYLEGLSVSGVWTPDLLKEHINILEMKAVLLALSHFQSLLQNKSLVLATDNTTVVAYLRNQGGTHCYELYLLAREILLLCNQLHLQIVVRHVPGKLNVLADALSRTLTPVNTEWELLQSVFQAITLQWGSPHVDLFATSLNYKIQVFMSPVPDPKAYAVDCMSVPWDGMFAYAFPPFRFLSQVLRKISAEQGLIILIAPAWPKQAWFPDLLHLSCARPLVLPVRHNLLSQFKGKILHPNPEKLHLFAWLLSGIASRREVFLNAQPDISPGQSEIPLTSSMMPSGLSSVVGVVGRKLILSKFLYNN</sequence>
<dbReference type="OrthoDB" id="6143401at2759"/>
<dbReference type="InterPro" id="IPR036397">
    <property type="entry name" value="RNaseH_sf"/>
</dbReference>
<name>A0A8B6F0X4_MYTGA</name>
<organism evidence="2 3">
    <name type="scientific">Mytilus galloprovincialis</name>
    <name type="common">Mediterranean mussel</name>
    <dbReference type="NCBI Taxonomy" id="29158"/>
    <lineage>
        <taxon>Eukaryota</taxon>
        <taxon>Metazoa</taxon>
        <taxon>Spiralia</taxon>
        <taxon>Lophotrochozoa</taxon>
        <taxon>Mollusca</taxon>
        <taxon>Bivalvia</taxon>
        <taxon>Autobranchia</taxon>
        <taxon>Pteriomorphia</taxon>
        <taxon>Mytilida</taxon>
        <taxon>Mytiloidea</taxon>
        <taxon>Mytilidae</taxon>
        <taxon>Mytilinae</taxon>
        <taxon>Mytilus</taxon>
    </lineage>
</organism>
<dbReference type="PANTHER" id="PTHR33050:SF7">
    <property type="entry name" value="RIBONUCLEASE H"/>
    <property type="match status" value="1"/>
</dbReference>
<protein>
    <recommendedName>
        <fullName evidence="1">Reverse transcriptase domain-containing protein</fullName>
    </recommendedName>
</protein>
<dbReference type="SUPFAM" id="SSF56672">
    <property type="entry name" value="DNA/RNA polymerases"/>
    <property type="match status" value="1"/>
</dbReference>
<evidence type="ECO:0000313" key="3">
    <source>
        <dbReference type="Proteomes" id="UP000596742"/>
    </source>
</evidence>
<proteinExistence type="predicted"/>
<dbReference type="AlphaFoldDB" id="A0A8B6F0X4"/>
<feature type="domain" description="Reverse transcriptase" evidence="1">
    <location>
        <begin position="82"/>
        <end position="264"/>
    </location>
</feature>
<evidence type="ECO:0000313" key="2">
    <source>
        <dbReference type="EMBL" id="VDI41392.1"/>
    </source>
</evidence>
<evidence type="ECO:0000259" key="1">
    <source>
        <dbReference type="PROSITE" id="PS50878"/>
    </source>
</evidence>
<dbReference type="GO" id="GO:0003676">
    <property type="term" value="F:nucleic acid binding"/>
    <property type="evidence" value="ECO:0007669"/>
    <property type="project" value="InterPro"/>
</dbReference>
<dbReference type="PROSITE" id="PS50878">
    <property type="entry name" value="RT_POL"/>
    <property type="match status" value="1"/>
</dbReference>
<dbReference type="Gene3D" id="3.30.70.270">
    <property type="match status" value="1"/>
</dbReference>
<dbReference type="InterPro" id="IPR052055">
    <property type="entry name" value="Hepadnavirus_pol/RT"/>
</dbReference>
<dbReference type="InterPro" id="IPR043502">
    <property type="entry name" value="DNA/RNA_pol_sf"/>
</dbReference>
<dbReference type="InterPro" id="IPR043128">
    <property type="entry name" value="Rev_trsase/Diguanyl_cyclase"/>
</dbReference>
<dbReference type="Pfam" id="PF00078">
    <property type="entry name" value="RVT_1"/>
    <property type="match status" value="1"/>
</dbReference>
<dbReference type="Gene3D" id="3.30.420.10">
    <property type="entry name" value="Ribonuclease H-like superfamily/Ribonuclease H"/>
    <property type="match status" value="1"/>
</dbReference>
<dbReference type="InterPro" id="IPR000477">
    <property type="entry name" value="RT_dom"/>
</dbReference>
<dbReference type="PANTHER" id="PTHR33050">
    <property type="entry name" value="REVERSE TRANSCRIPTASE DOMAIN-CONTAINING PROTEIN"/>
    <property type="match status" value="1"/>
</dbReference>
<keyword evidence="3" id="KW-1185">Reference proteome</keyword>